<dbReference type="EMBL" id="JBEDUW010000003">
    <property type="protein sequence ID" value="KAK9937543.1"/>
    <property type="molecule type" value="Genomic_DNA"/>
</dbReference>
<accession>A0AAW1XNL1</accession>
<dbReference type="InterPro" id="IPR003591">
    <property type="entry name" value="Leu-rich_rpt_typical-subtyp"/>
</dbReference>
<evidence type="ECO:0000259" key="13">
    <source>
        <dbReference type="Pfam" id="PF23598"/>
    </source>
</evidence>
<keyword evidence="3" id="KW-1003">Cell membrane</keyword>
<evidence type="ECO:0000256" key="4">
    <source>
        <dbReference type="ARBA" id="ARBA00022614"/>
    </source>
</evidence>
<evidence type="ECO:0000256" key="10">
    <source>
        <dbReference type="ARBA" id="ARBA00023170"/>
    </source>
</evidence>
<evidence type="ECO:0008006" key="16">
    <source>
        <dbReference type="Google" id="ProtNLM"/>
    </source>
</evidence>
<keyword evidence="15" id="KW-1185">Reference proteome</keyword>
<keyword evidence="4" id="KW-0433">Leucine-rich repeat</keyword>
<evidence type="ECO:0000256" key="8">
    <source>
        <dbReference type="ARBA" id="ARBA00022989"/>
    </source>
</evidence>
<dbReference type="Proteomes" id="UP001457282">
    <property type="component" value="Unassembled WGS sequence"/>
</dbReference>
<dbReference type="Pfam" id="PF00560">
    <property type="entry name" value="LRR_1"/>
    <property type="match status" value="4"/>
</dbReference>
<dbReference type="GO" id="GO:0005886">
    <property type="term" value="C:plasma membrane"/>
    <property type="evidence" value="ECO:0007669"/>
    <property type="project" value="UniProtKB-SubCell"/>
</dbReference>
<evidence type="ECO:0000256" key="6">
    <source>
        <dbReference type="ARBA" id="ARBA00022729"/>
    </source>
</evidence>
<proteinExistence type="inferred from homology"/>
<dbReference type="InterPro" id="IPR001611">
    <property type="entry name" value="Leu-rich_rpt"/>
</dbReference>
<evidence type="ECO:0000256" key="2">
    <source>
        <dbReference type="ARBA" id="ARBA00009592"/>
    </source>
</evidence>
<dbReference type="FunFam" id="3.80.10.10:FF:000383">
    <property type="entry name" value="Leucine-rich repeat receptor protein kinase EMS1"/>
    <property type="match status" value="1"/>
</dbReference>
<keyword evidence="8" id="KW-1133">Transmembrane helix</keyword>
<feature type="domain" description="Disease resistance R13L4/SHOC-2-like LRR" evidence="13">
    <location>
        <begin position="323"/>
        <end position="417"/>
    </location>
</feature>
<dbReference type="InterPro" id="IPR055414">
    <property type="entry name" value="LRR_R13L4/SHOC2-like"/>
</dbReference>
<evidence type="ECO:0000256" key="11">
    <source>
        <dbReference type="ARBA" id="ARBA00023180"/>
    </source>
</evidence>
<dbReference type="Pfam" id="PF23598">
    <property type="entry name" value="LRR_14"/>
    <property type="match status" value="1"/>
</dbReference>
<evidence type="ECO:0000313" key="15">
    <source>
        <dbReference type="Proteomes" id="UP001457282"/>
    </source>
</evidence>
<protein>
    <recommendedName>
        <fullName evidence="16">Leucine-rich repeat-containing N-terminal plant-type domain-containing protein</fullName>
    </recommendedName>
</protein>
<evidence type="ECO:0000256" key="9">
    <source>
        <dbReference type="ARBA" id="ARBA00023136"/>
    </source>
</evidence>
<comment type="subcellular location">
    <subcellularLocation>
        <location evidence="1">Cell membrane</location>
        <topology evidence="1">Single-pass type I membrane protein</topology>
    </subcellularLocation>
</comment>
<keyword evidence="11" id="KW-0325">Glycoprotein</keyword>
<dbReference type="AlphaFoldDB" id="A0AAW1XNL1"/>
<gene>
    <name evidence="14" type="ORF">M0R45_014323</name>
</gene>
<evidence type="ECO:0000313" key="14">
    <source>
        <dbReference type="EMBL" id="KAK9937543.1"/>
    </source>
</evidence>
<comment type="caution">
    <text evidence="14">The sequence shown here is derived from an EMBL/GenBank/DDBJ whole genome shotgun (WGS) entry which is preliminary data.</text>
</comment>
<sequence length="418" mass="46881">MMDFQAVWDHHHASRNVIDPTGRLSSWVGHDCCQWKGISCNNRTGHVLRVDLRNEYPYIDQDEQTPAQQLAYEQSCLRGKINPSLLSLKHLYYLDLSRNNFEGIHIPKFFGQFKSLRYLNISYASFAGQIPPSFANLSNLNYLDIGQNFLKTPSKNLKWLSPLSSLKYINLGGLDLGSIGVSWLHAINVLPSLSELLSSCKINQTIPLSLQTINLTSLLVLDMSHNAINSSSFPSWLFNLTNLRKLGLSDNSFGRLIPSEFASLKSLEHLRLSRMGLKGHIPQLKGNICNLKILSLSFNKFETGLQEFFNTFSDCPHNKIESLDLSESYLSSDELPSSLGMLKSLQHLNLNFNSVWGSLPESVGNLSSLKTLKLNENAMNGSIPESLGQLSELVELSLSWNSWEGIITEAHLRNLTSL</sequence>
<dbReference type="Gene3D" id="3.80.10.10">
    <property type="entry name" value="Ribonuclease Inhibitor"/>
    <property type="match status" value="3"/>
</dbReference>
<reference evidence="14 15" key="1">
    <citation type="journal article" date="2023" name="G3 (Bethesda)">
        <title>A chromosome-length genome assembly and annotation of blackberry (Rubus argutus, cv. 'Hillquist').</title>
        <authorList>
            <person name="Bruna T."/>
            <person name="Aryal R."/>
            <person name="Dudchenko O."/>
            <person name="Sargent D.J."/>
            <person name="Mead D."/>
            <person name="Buti M."/>
            <person name="Cavallini A."/>
            <person name="Hytonen T."/>
            <person name="Andres J."/>
            <person name="Pham M."/>
            <person name="Weisz D."/>
            <person name="Mascagni F."/>
            <person name="Usai G."/>
            <person name="Natali L."/>
            <person name="Bassil N."/>
            <person name="Fernandez G.E."/>
            <person name="Lomsadze A."/>
            <person name="Armour M."/>
            <person name="Olukolu B."/>
            <person name="Poorten T."/>
            <person name="Britton C."/>
            <person name="Davik J."/>
            <person name="Ashrafi H."/>
            <person name="Aiden E.L."/>
            <person name="Borodovsky M."/>
            <person name="Worthington M."/>
        </authorList>
    </citation>
    <scope>NUCLEOTIDE SEQUENCE [LARGE SCALE GENOMIC DNA]</scope>
    <source>
        <strain evidence="14">PI 553951</strain>
    </source>
</reference>
<keyword evidence="9" id="KW-0472">Membrane</keyword>
<keyword evidence="6" id="KW-0732">Signal</keyword>
<comment type="similarity">
    <text evidence="2">Belongs to the RLP family.</text>
</comment>
<dbReference type="InterPro" id="IPR013210">
    <property type="entry name" value="LRR_N_plant-typ"/>
</dbReference>
<dbReference type="SUPFAM" id="SSF52047">
    <property type="entry name" value="RNI-like"/>
    <property type="match status" value="1"/>
</dbReference>
<dbReference type="Pfam" id="PF08263">
    <property type="entry name" value="LRRNT_2"/>
    <property type="match status" value="1"/>
</dbReference>
<dbReference type="PANTHER" id="PTHR48063">
    <property type="entry name" value="LRR RECEPTOR-LIKE KINASE"/>
    <property type="match status" value="1"/>
</dbReference>
<dbReference type="PANTHER" id="PTHR48063:SF90">
    <property type="entry name" value="OS11G0565920 PROTEIN"/>
    <property type="match status" value="1"/>
</dbReference>
<evidence type="ECO:0000259" key="12">
    <source>
        <dbReference type="Pfam" id="PF08263"/>
    </source>
</evidence>
<evidence type="ECO:0000256" key="1">
    <source>
        <dbReference type="ARBA" id="ARBA00004251"/>
    </source>
</evidence>
<evidence type="ECO:0000256" key="7">
    <source>
        <dbReference type="ARBA" id="ARBA00022737"/>
    </source>
</evidence>
<keyword evidence="7" id="KW-0677">Repeat</keyword>
<keyword evidence="5" id="KW-0812">Transmembrane</keyword>
<dbReference type="SMART" id="SM00369">
    <property type="entry name" value="LRR_TYP"/>
    <property type="match status" value="5"/>
</dbReference>
<evidence type="ECO:0000256" key="5">
    <source>
        <dbReference type="ARBA" id="ARBA00022692"/>
    </source>
</evidence>
<dbReference type="InterPro" id="IPR032675">
    <property type="entry name" value="LRR_dom_sf"/>
</dbReference>
<name>A0AAW1XNL1_RUBAR</name>
<evidence type="ECO:0000256" key="3">
    <source>
        <dbReference type="ARBA" id="ARBA00022475"/>
    </source>
</evidence>
<keyword evidence="10" id="KW-0675">Receptor</keyword>
<feature type="domain" description="Leucine-rich repeat-containing N-terminal plant-type" evidence="12">
    <location>
        <begin position="17"/>
        <end position="41"/>
    </location>
</feature>
<dbReference type="InterPro" id="IPR046956">
    <property type="entry name" value="RLP23-like"/>
</dbReference>
<organism evidence="14 15">
    <name type="scientific">Rubus argutus</name>
    <name type="common">Southern blackberry</name>
    <dbReference type="NCBI Taxonomy" id="59490"/>
    <lineage>
        <taxon>Eukaryota</taxon>
        <taxon>Viridiplantae</taxon>
        <taxon>Streptophyta</taxon>
        <taxon>Embryophyta</taxon>
        <taxon>Tracheophyta</taxon>
        <taxon>Spermatophyta</taxon>
        <taxon>Magnoliopsida</taxon>
        <taxon>eudicotyledons</taxon>
        <taxon>Gunneridae</taxon>
        <taxon>Pentapetalae</taxon>
        <taxon>rosids</taxon>
        <taxon>fabids</taxon>
        <taxon>Rosales</taxon>
        <taxon>Rosaceae</taxon>
        <taxon>Rosoideae</taxon>
        <taxon>Rosoideae incertae sedis</taxon>
        <taxon>Rubus</taxon>
    </lineage>
</organism>